<evidence type="ECO:0000259" key="1">
    <source>
        <dbReference type="SMART" id="SM00465"/>
    </source>
</evidence>
<keyword evidence="3" id="KW-1185">Reference proteome</keyword>
<dbReference type="EMBL" id="JADPIE010000009">
    <property type="protein sequence ID" value="MBF8438096.1"/>
    <property type="molecule type" value="Genomic_DNA"/>
</dbReference>
<proteinExistence type="predicted"/>
<dbReference type="Proteomes" id="UP000621436">
    <property type="component" value="Unassembled WGS sequence"/>
</dbReference>
<accession>A0A931AUC6</accession>
<dbReference type="RefSeq" id="WP_270455193.1">
    <property type="nucleotide sequence ID" value="NZ_JADPIE010000009.1"/>
</dbReference>
<dbReference type="PANTHER" id="PTHR37460">
    <property type="entry name" value="ENDONUCLEASE III"/>
    <property type="match status" value="1"/>
</dbReference>
<dbReference type="CDD" id="cd10441">
    <property type="entry name" value="GIY-YIG_COG1833"/>
    <property type="match status" value="1"/>
</dbReference>
<sequence>MEEFDFDSGIYILEIFKHKPGRIEVGALGKIAFPAGYYYYIGTAQKNLNSRIKRYLEGPERLHWHIDYFLLEANVQNVYAWPLDKDYECEIADALLELEDIEVIEAGLGSSDCNCKTHLLFKEEPFNDLEEYISGEVIV</sequence>
<dbReference type="AlphaFoldDB" id="A0A931AUC6"/>
<dbReference type="Pfam" id="PF01986">
    <property type="entry name" value="DUF123"/>
    <property type="match status" value="1"/>
</dbReference>
<name>A0A931AUC6_9FIRM</name>
<dbReference type="InterPro" id="IPR002837">
    <property type="entry name" value="DUF123"/>
</dbReference>
<comment type="caution">
    <text evidence="2">The sequence shown here is derived from an EMBL/GenBank/DDBJ whole genome shotgun (WGS) entry which is preliminary data.</text>
</comment>
<protein>
    <submittedName>
        <fullName evidence="2">GIY-YIG nuclease family protein</fullName>
    </submittedName>
</protein>
<organism evidence="2 3">
    <name type="scientific">Halonatronomonas betaini</name>
    <dbReference type="NCBI Taxonomy" id="2778430"/>
    <lineage>
        <taxon>Bacteria</taxon>
        <taxon>Bacillati</taxon>
        <taxon>Bacillota</taxon>
        <taxon>Clostridia</taxon>
        <taxon>Halanaerobiales</taxon>
        <taxon>Halarsenatibacteraceae</taxon>
        <taxon>Halonatronomonas</taxon>
    </lineage>
</organism>
<dbReference type="InterPro" id="IPR000305">
    <property type="entry name" value="GIY-YIG_endonuc"/>
</dbReference>
<feature type="domain" description="GIY-YIG" evidence="1">
    <location>
        <begin position="25"/>
        <end position="123"/>
    </location>
</feature>
<gene>
    <name evidence="2" type="ORF">I0Q91_13470</name>
</gene>
<evidence type="ECO:0000313" key="3">
    <source>
        <dbReference type="Proteomes" id="UP000621436"/>
    </source>
</evidence>
<evidence type="ECO:0000313" key="2">
    <source>
        <dbReference type="EMBL" id="MBF8438096.1"/>
    </source>
</evidence>
<dbReference type="PANTHER" id="PTHR37460:SF1">
    <property type="entry name" value="ENDONUCLEASE III"/>
    <property type="match status" value="1"/>
</dbReference>
<reference evidence="2" key="1">
    <citation type="submission" date="2020-11" db="EMBL/GenBank/DDBJ databases">
        <title>Halonatronomonas betainensis gen. nov., sp. nov. a novel haloalkaliphilic representative of the family Halanaerobiacae capable of betaine degradation.</title>
        <authorList>
            <person name="Boltyanskaya Y."/>
            <person name="Kevbrin V."/>
            <person name="Detkova E."/>
            <person name="Grouzdev D.S."/>
            <person name="Koziaeva V."/>
            <person name="Zhilina T."/>
        </authorList>
    </citation>
    <scope>NUCLEOTIDE SEQUENCE</scope>
    <source>
        <strain evidence="2">Z-7014</strain>
    </source>
</reference>
<dbReference type="SMART" id="SM00465">
    <property type="entry name" value="GIYc"/>
    <property type="match status" value="1"/>
</dbReference>